<dbReference type="AlphaFoldDB" id="A0A5B1CFG5"/>
<organism evidence="1 2">
    <name type="scientific">Rubripirellula obstinata</name>
    <dbReference type="NCBI Taxonomy" id="406547"/>
    <lineage>
        <taxon>Bacteria</taxon>
        <taxon>Pseudomonadati</taxon>
        <taxon>Planctomycetota</taxon>
        <taxon>Planctomycetia</taxon>
        <taxon>Pirellulales</taxon>
        <taxon>Pirellulaceae</taxon>
        <taxon>Rubripirellula</taxon>
    </lineage>
</organism>
<name>A0A5B1CFG5_9BACT</name>
<dbReference type="Proteomes" id="UP000322699">
    <property type="component" value="Unassembled WGS sequence"/>
</dbReference>
<sequence length="96" mass="10715">MSQVHIQFRHQAFSRDAGMRTNDDAARTNVDSTRTGVLTDEYESSSDQVPLLVEDVSGRVYRAADLPLGTEIVIPEAAERHADLVDRAKRSGFQIR</sequence>
<protein>
    <submittedName>
        <fullName evidence="1">Uncharacterized protein</fullName>
    </submittedName>
</protein>
<dbReference type="OrthoDB" id="282522at2"/>
<reference evidence="1 2" key="1">
    <citation type="submission" date="2019-08" db="EMBL/GenBank/DDBJ databases">
        <title>Deep-cultivation of Planctomycetes and their phenomic and genomic characterization uncovers novel biology.</title>
        <authorList>
            <person name="Wiegand S."/>
            <person name="Jogler M."/>
            <person name="Boedeker C."/>
            <person name="Pinto D."/>
            <person name="Vollmers J."/>
            <person name="Rivas-Marin E."/>
            <person name="Kohn T."/>
            <person name="Peeters S.H."/>
            <person name="Heuer A."/>
            <person name="Rast P."/>
            <person name="Oberbeckmann S."/>
            <person name="Bunk B."/>
            <person name="Jeske O."/>
            <person name="Meyerdierks A."/>
            <person name="Storesund J.E."/>
            <person name="Kallscheuer N."/>
            <person name="Luecker S."/>
            <person name="Lage O.M."/>
            <person name="Pohl T."/>
            <person name="Merkel B.J."/>
            <person name="Hornburger P."/>
            <person name="Mueller R.-W."/>
            <person name="Bruemmer F."/>
            <person name="Labrenz M."/>
            <person name="Spormann A.M."/>
            <person name="Op Den Camp H."/>
            <person name="Overmann J."/>
            <person name="Amann R."/>
            <person name="Jetten M.S.M."/>
            <person name="Mascher T."/>
            <person name="Medema M.H."/>
            <person name="Devos D.P."/>
            <person name="Kaster A.-K."/>
            <person name="Ovreas L."/>
            <person name="Rohde M."/>
            <person name="Galperin M.Y."/>
            <person name="Jogler C."/>
        </authorList>
    </citation>
    <scope>NUCLEOTIDE SEQUENCE [LARGE SCALE GENOMIC DNA]</scope>
    <source>
        <strain evidence="1 2">LF1</strain>
    </source>
</reference>
<evidence type="ECO:0000313" key="2">
    <source>
        <dbReference type="Proteomes" id="UP000322699"/>
    </source>
</evidence>
<gene>
    <name evidence="1" type="ORF">LF1_11770</name>
</gene>
<evidence type="ECO:0000313" key="1">
    <source>
        <dbReference type="EMBL" id="KAA1258655.1"/>
    </source>
</evidence>
<accession>A0A5B1CFG5</accession>
<dbReference type="RefSeq" id="WP_068265082.1">
    <property type="nucleotide sequence ID" value="NZ_LWSK01000076.1"/>
</dbReference>
<dbReference type="EMBL" id="VRLW01000001">
    <property type="protein sequence ID" value="KAA1258655.1"/>
    <property type="molecule type" value="Genomic_DNA"/>
</dbReference>
<comment type="caution">
    <text evidence="1">The sequence shown here is derived from an EMBL/GenBank/DDBJ whole genome shotgun (WGS) entry which is preliminary data.</text>
</comment>
<keyword evidence="2" id="KW-1185">Reference proteome</keyword>
<proteinExistence type="predicted"/>